<proteinExistence type="predicted"/>
<sequence length="190" mass="22065">MIPERYRVNLPPYWYENRAAEYHFEAASAAVDEFAERTEALGKQFFPLLATYGLDVWDWIYFGQKQSLSPEERRKNIQRKHWARLGFTPSALRAIGLGSSRLKLVQMVEDLDDKVIRYVFPMEDTFDTRNAVQAVEKIRPVHCNGVVVEPATRETIVLRDVLVVGMKQYHTVGEFRVGMTLMKRLEEVVV</sequence>
<keyword evidence="2" id="KW-1185">Reference proteome</keyword>
<accession>A0A9X3TU08</accession>
<dbReference type="RefSeq" id="WP_271140708.1">
    <property type="nucleotide sequence ID" value="NZ_JAPYYP010000029.1"/>
</dbReference>
<dbReference type="AlphaFoldDB" id="A0A9X3TU08"/>
<evidence type="ECO:0000313" key="2">
    <source>
        <dbReference type="Proteomes" id="UP001151071"/>
    </source>
</evidence>
<organism evidence="1 2">
    <name type="scientific">Brevibacillus thermoruber</name>
    <dbReference type="NCBI Taxonomy" id="33942"/>
    <lineage>
        <taxon>Bacteria</taxon>
        <taxon>Bacillati</taxon>
        <taxon>Bacillota</taxon>
        <taxon>Bacilli</taxon>
        <taxon>Bacillales</taxon>
        <taxon>Paenibacillaceae</taxon>
        <taxon>Brevibacillus</taxon>
    </lineage>
</organism>
<reference evidence="1" key="1">
    <citation type="submission" date="2022-12" db="EMBL/GenBank/DDBJ databases">
        <title>Draft genome sequence of the thermophilic strain Brevibacillus thermoruber HT42, isolated from Los Humeros, Puebla, Mexico, with biotechnological potential.</title>
        <authorList>
            <person name="Lara Sanchez J."/>
            <person name="Solis Palacios R."/>
            <person name="Bustos Baena A.S."/>
            <person name="Ruz Baez A.E."/>
            <person name="Espinosa Luna G."/>
            <person name="Oliart Ros R.M."/>
        </authorList>
    </citation>
    <scope>NUCLEOTIDE SEQUENCE</scope>
    <source>
        <strain evidence="1">HT42</strain>
    </source>
</reference>
<protein>
    <recommendedName>
        <fullName evidence="3">DUF2313 domain-containing protein</fullName>
    </recommendedName>
</protein>
<comment type="caution">
    <text evidence="1">The sequence shown here is derived from an EMBL/GenBank/DDBJ whole genome shotgun (WGS) entry which is preliminary data.</text>
</comment>
<evidence type="ECO:0008006" key="3">
    <source>
        <dbReference type="Google" id="ProtNLM"/>
    </source>
</evidence>
<evidence type="ECO:0000313" key="1">
    <source>
        <dbReference type="EMBL" id="MDA5110325.1"/>
    </source>
</evidence>
<name>A0A9X3TU08_9BACL</name>
<dbReference type="Proteomes" id="UP001151071">
    <property type="component" value="Unassembled WGS sequence"/>
</dbReference>
<dbReference type="EMBL" id="JAPYYP010000029">
    <property type="protein sequence ID" value="MDA5110325.1"/>
    <property type="molecule type" value="Genomic_DNA"/>
</dbReference>
<gene>
    <name evidence="1" type="ORF">O3V59_18350</name>
</gene>